<gene>
    <name evidence="1" type="ORF">BDN72DRAFT_869398</name>
</gene>
<name>A0ACD3B4C7_9AGAR</name>
<reference evidence="1 2" key="1">
    <citation type="journal article" date="2019" name="Nat. Ecol. Evol.">
        <title>Megaphylogeny resolves global patterns of mushroom evolution.</title>
        <authorList>
            <person name="Varga T."/>
            <person name="Krizsan K."/>
            <person name="Foldi C."/>
            <person name="Dima B."/>
            <person name="Sanchez-Garcia M."/>
            <person name="Sanchez-Ramirez S."/>
            <person name="Szollosi G.J."/>
            <person name="Szarkandi J.G."/>
            <person name="Papp V."/>
            <person name="Albert L."/>
            <person name="Andreopoulos W."/>
            <person name="Angelini C."/>
            <person name="Antonin V."/>
            <person name="Barry K.W."/>
            <person name="Bougher N.L."/>
            <person name="Buchanan P."/>
            <person name="Buyck B."/>
            <person name="Bense V."/>
            <person name="Catcheside P."/>
            <person name="Chovatia M."/>
            <person name="Cooper J."/>
            <person name="Damon W."/>
            <person name="Desjardin D."/>
            <person name="Finy P."/>
            <person name="Geml J."/>
            <person name="Haridas S."/>
            <person name="Hughes K."/>
            <person name="Justo A."/>
            <person name="Karasinski D."/>
            <person name="Kautmanova I."/>
            <person name="Kiss B."/>
            <person name="Kocsube S."/>
            <person name="Kotiranta H."/>
            <person name="LaButti K.M."/>
            <person name="Lechner B.E."/>
            <person name="Liimatainen K."/>
            <person name="Lipzen A."/>
            <person name="Lukacs Z."/>
            <person name="Mihaltcheva S."/>
            <person name="Morgado L.N."/>
            <person name="Niskanen T."/>
            <person name="Noordeloos M.E."/>
            <person name="Ohm R.A."/>
            <person name="Ortiz-Santana B."/>
            <person name="Ovrebo C."/>
            <person name="Racz N."/>
            <person name="Riley R."/>
            <person name="Savchenko A."/>
            <person name="Shiryaev A."/>
            <person name="Soop K."/>
            <person name="Spirin V."/>
            <person name="Szebenyi C."/>
            <person name="Tomsovsky M."/>
            <person name="Tulloss R.E."/>
            <person name="Uehling J."/>
            <person name="Grigoriev I.V."/>
            <person name="Vagvolgyi C."/>
            <person name="Papp T."/>
            <person name="Martin F.M."/>
            <person name="Miettinen O."/>
            <person name="Hibbett D.S."/>
            <person name="Nagy L.G."/>
        </authorList>
    </citation>
    <scope>NUCLEOTIDE SEQUENCE [LARGE SCALE GENOMIC DNA]</scope>
    <source>
        <strain evidence="1 2">NL-1719</strain>
    </source>
</reference>
<proteinExistence type="predicted"/>
<sequence>MYADYHLDSPPPRSQYRRPWSPEPYDPRPNIFVNDNHNDYNNYHQGDYDPHVPDQLDHLDHTYSRFPPLQSQPQRSYHGHGHGHGQREASDVSVEALDLADYARTLQRRQEAAAAVDPYPAPYPAHYPPDLHPPPGSQFPPSPPRSYQPPSTMASRAPTRSSNSHASSSRSRMPPRRPISLPPPSIHASSSRTSLPSRASHQSRQSRQSRQTPPVFQEPPDDAEIDVSQFPAWSRAWYKPKNKPPPPPSAFPTNFPTSTSPPDVSPFDPGYINKDPYDPWGSQRSVDPREYAPTYDSHESSRNLLPWSGEPPDYGAPIDPSLKEERMRMLEREFGKKPKPKGGDDEFVDEDGKPLVGTVDEKGYLVTQGPKRRLTNRMLQVALAATAAIPAIYAAVAIKTPKPPPPAGQPAAYILYVVSSLSLMFLLYLFVFRPCCCGPRRKGGPNAKNPLAANGMMVLPVQGLPGMGQGKKYKGPKHKGKKGMMPPMGDVQVNLIVDPQAFGGQRQRQEEEESDGGDWDDEWDGLGSGSGGSSSGRRKRRQAGQGPSKRRSVFAGLAMEEDWKKARKWAKNMAIVDVLGLLLWGAVFVYIIIGKRCPSGGFEGWCNAYNTSTAAACLLCVSFGVSIFFDIQDLSASKASPRTR</sequence>
<organism evidence="1 2">
    <name type="scientific">Pluteus cervinus</name>
    <dbReference type="NCBI Taxonomy" id="181527"/>
    <lineage>
        <taxon>Eukaryota</taxon>
        <taxon>Fungi</taxon>
        <taxon>Dikarya</taxon>
        <taxon>Basidiomycota</taxon>
        <taxon>Agaricomycotina</taxon>
        <taxon>Agaricomycetes</taxon>
        <taxon>Agaricomycetidae</taxon>
        <taxon>Agaricales</taxon>
        <taxon>Pluteineae</taxon>
        <taxon>Pluteaceae</taxon>
        <taxon>Pluteus</taxon>
    </lineage>
</organism>
<dbReference type="Proteomes" id="UP000308600">
    <property type="component" value="Unassembled WGS sequence"/>
</dbReference>
<evidence type="ECO:0000313" key="2">
    <source>
        <dbReference type="Proteomes" id="UP000308600"/>
    </source>
</evidence>
<keyword evidence="2" id="KW-1185">Reference proteome</keyword>
<dbReference type="EMBL" id="ML208282">
    <property type="protein sequence ID" value="TFK72746.1"/>
    <property type="molecule type" value="Genomic_DNA"/>
</dbReference>
<evidence type="ECO:0000313" key="1">
    <source>
        <dbReference type="EMBL" id="TFK72746.1"/>
    </source>
</evidence>
<protein>
    <submittedName>
        <fullName evidence="1">Uncharacterized protein</fullName>
    </submittedName>
</protein>
<accession>A0ACD3B4C7</accession>